<dbReference type="AlphaFoldDB" id="A0A7X2XUI9"/>
<dbReference type="EMBL" id="WNJO01000004">
    <property type="protein sequence ID" value="MTV81843.1"/>
    <property type="molecule type" value="Genomic_DNA"/>
</dbReference>
<proteinExistence type="predicted"/>
<accession>A0A7X2XUI9</accession>
<dbReference type="GO" id="GO:0046677">
    <property type="term" value="P:response to antibiotic"/>
    <property type="evidence" value="ECO:0007669"/>
    <property type="project" value="InterPro"/>
</dbReference>
<reference evidence="2 3" key="1">
    <citation type="submission" date="2019-11" db="EMBL/GenBank/DDBJ databases">
        <title>Lactobacillus sp. nov. CRM56-3, isolated from fermented tea leaves.</title>
        <authorList>
            <person name="Phuengjayaem S."/>
            <person name="Tanasupawat S."/>
        </authorList>
    </citation>
    <scope>NUCLEOTIDE SEQUENCE [LARGE SCALE GENOMIC DNA]</scope>
    <source>
        <strain evidence="2 3">CRM56-3</strain>
    </source>
</reference>
<dbReference type="Gene3D" id="3.40.710.10">
    <property type="entry name" value="DD-peptidase/beta-lactamase superfamily"/>
    <property type="match status" value="1"/>
</dbReference>
<dbReference type="InterPro" id="IPR045155">
    <property type="entry name" value="Beta-lactam_cat"/>
</dbReference>
<feature type="domain" description="Beta-lactamase class A catalytic" evidence="1">
    <location>
        <begin position="141"/>
        <end position="270"/>
    </location>
</feature>
<evidence type="ECO:0000313" key="2">
    <source>
        <dbReference type="EMBL" id="MTV81843.1"/>
    </source>
</evidence>
<comment type="caution">
    <text evidence="2">The sequence shown here is derived from an EMBL/GenBank/DDBJ whole genome shotgun (WGS) entry which is preliminary data.</text>
</comment>
<dbReference type="GO" id="GO:0008800">
    <property type="term" value="F:beta-lactamase activity"/>
    <property type="evidence" value="ECO:0007669"/>
    <property type="project" value="InterPro"/>
</dbReference>
<dbReference type="PANTHER" id="PTHR35333">
    <property type="entry name" value="BETA-LACTAMASE"/>
    <property type="match status" value="1"/>
</dbReference>
<sequence>MIAMLKRRVKRLLMSVMTVLIFFVGVGSFGIGALAAPTSQQVKAQQQVVKKQLQSYLNKVSQDKTASVAFYNLGAQSDTVAGQTASAPFYKSGALAVYSPNAHKTYTSASTYKLFIIANICARIDAGTLNKKVLRSSGFEQMILHSRNEFAENYLKTYGAAKVNLFLRKLGLYSYVFASNRAARTTAASLSSIMRRLDQGKYPFDNASNRQRVLSLMQRQVYRSGIPKGAAQAMQGARAADKVGWLWSYNNDAAIVTLPNGQRYVLVVMTHGHGQHGFSGFPRIATITKNVQKIVYGGTTTSKIQLLYE</sequence>
<dbReference type="Pfam" id="PF13354">
    <property type="entry name" value="Beta-lactamase2"/>
    <property type="match status" value="1"/>
</dbReference>
<name>A0A7X2XUI9_9LACO</name>
<keyword evidence="3" id="KW-1185">Reference proteome</keyword>
<evidence type="ECO:0000313" key="3">
    <source>
        <dbReference type="Proteomes" id="UP000466388"/>
    </source>
</evidence>
<protein>
    <submittedName>
        <fullName evidence="2">Serine hydrolase</fullName>
    </submittedName>
</protein>
<dbReference type="InterPro" id="IPR000871">
    <property type="entry name" value="Beta-lactam_class-A"/>
</dbReference>
<dbReference type="InterPro" id="IPR012338">
    <property type="entry name" value="Beta-lactam/transpept-like"/>
</dbReference>
<dbReference type="GO" id="GO:0030655">
    <property type="term" value="P:beta-lactam antibiotic catabolic process"/>
    <property type="evidence" value="ECO:0007669"/>
    <property type="project" value="InterPro"/>
</dbReference>
<gene>
    <name evidence="2" type="ORF">GM612_04125</name>
</gene>
<keyword evidence="2" id="KW-0378">Hydrolase</keyword>
<dbReference type="SUPFAM" id="SSF56601">
    <property type="entry name" value="beta-lactamase/transpeptidase-like"/>
    <property type="match status" value="1"/>
</dbReference>
<organism evidence="2 3">
    <name type="scientific">Secundilactobacillus folii</name>
    <dbReference type="NCBI Taxonomy" id="2678357"/>
    <lineage>
        <taxon>Bacteria</taxon>
        <taxon>Bacillati</taxon>
        <taxon>Bacillota</taxon>
        <taxon>Bacilli</taxon>
        <taxon>Lactobacillales</taxon>
        <taxon>Lactobacillaceae</taxon>
        <taxon>Secundilactobacillus</taxon>
    </lineage>
</organism>
<dbReference type="Proteomes" id="UP000466388">
    <property type="component" value="Unassembled WGS sequence"/>
</dbReference>
<dbReference type="PANTHER" id="PTHR35333:SF3">
    <property type="entry name" value="BETA-LACTAMASE-TYPE TRANSPEPTIDASE FOLD CONTAINING PROTEIN"/>
    <property type="match status" value="1"/>
</dbReference>
<evidence type="ECO:0000259" key="1">
    <source>
        <dbReference type="Pfam" id="PF13354"/>
    </source>
</evidence>